<dbReference type="SFLD" id="SFLDG01129">
    <property type="entry name" value="C1.5:_HAD__Beta-PGM__Phosphata"/>
    <property type="match status" value="1"/>
</dbReference>
<dbReference type="InterPro" id="IPR023198">
    <property type="entry name" value="PGP-like_dom2"/>
</dbReference>
<dbReference type="SUPFAM" id="SSF56784">
    <property type="entry name" value="HAD-like"/>
    <property type="match status" value="1"/>
</dbReference>
<evidence type="ECO:0000313" key="1">
    <source>
        <dbReference type="EMBL" id="SFC67570.1"/>
    </source>
</evidence>
<protein>
    <submittedName>
        <fullName evidence="1">Sugar-phosphatase</fullName>
    </submittedName>
</protein>
<dbReference type="EMBL" id="FOLM01000005">
    <property type="protein sequence ID" value="SFC67570.1"/>
    <property type="molecule type" value="Genomic_DNA"/>
</dbReference>
<dbReference type="RefSeq" id="WP_093838628.1">
    <property type="nucleotide sequence ID" value="NZ_FOLM01000005.1"/>
</dbReference>
<dbReference type="InterPro" id="IPR006439">
    <property type="entry name" value="HAD-SF_hydro_IA"/>
</dbReference>
<dbReference type="STRING" id="910347.SAMN05421773_10531"/>
<dbReference type="Proteomes" id="UP000199207">
    <property type="component" value="Unassembled WGS sequence"/>
</dbReference>
<evidence type="ECO:0000313" key="2">
    <source>
        <dbReference type="Proteomes" id="UP000199207"/>
    </source>
</evidence>
<proteinExistence type="predicted"/>
<organism evidence="1 2">
    <name type="scientific">Streptomyces aidingensis</name>
    <dbReference type="NCBI Taxonomy" id="910347"/>
    <lineage>
        <taxon>Bacteria</taxon>
        <taxon>Bacillati</taxon>
        <taxon>Actinomycetota</taxon>
        <taxon>Actinomycetes</taxon>
        <taxon>Kitasatosporales</taxon>
        <taxon>Streptomycetaceae</taxon>
        <taxon>Streptomyces</taxon>
    </lineage>
</organism>
<dbReference type="PANTHER" id="PTHR43481:SF4">
    <property type="entry name" value="GLYCEROL-1-PHOSPHATE PHOSPHOHYDROLASE 1-RELATED"/>
    <property type="match status" value="1"/>
</dbReference>
<dbReference type="AlphaFoldDB" id="A0A1I1LDG4"/>
<dbReference type="OrthoDB" id="9800058at2"/>
<keyword evidence="2" id="KW-1185">Reference proteome</keyword>
<dbReference type="SFLD" id="SFLDS00003">
    <property type="entry name" value="Haloacid_Dehalogenase"/>
    <property type="match status" value="1"/>
</dbReference>
<dbReference type="NCBIfam" id="TIGR01509">
    <property type="entry name" value="HAD-SF-IA-v3"/>
    <property type="match status" value="1"/>
</dbReference>
<dbReference type="PANTHER" id="PTHR43481">
    <property type="entry name" value="FRUCTOSE-1-PHOSPHATE PHOSPHATASE"/>
    <property type="match status" value="1"/>
</dbReference>
<dbReference type="Gene3D" id="1.10.150.240">
    <property type="entry name" value="Putative phosphatase, domain 2"/>
    <property type="match status" value="1"/>
</dbReference>
<dbReference type="Gene3D" id="3.40.50.1000">
    <property type="entry name" value="HAD superfamily/HAD-like"/>
    <property type="match status" value="1"/>
</dbReference>
<dbReference type="Pfam" id="PF00702">
    <property type="entry name" value="Hydrolase"/>
    <property type="match status" value="1"/>
</dbReference>
<gene>
    <name evidence="1" type="ORF">SAMN05421773_10531</name>
</gene>
<dbReference type="InterPro" id="IPR036412">
    <property type="entry name" value="HAD-like_sf"/>
</dbReference>
<dbReference type="GO" id="GO:0050308">
    <property type="term" value="F:sugar-phosphatase activity"/>
    <property type="evidence" value="ECO:0007669"/>
    <property type="project" value="TreeGrafter"/>
</dbReference>
<accession>A0A1I1LDG4</accession>
<reference evidence="1 2" key="1">
    <citation type="submission" date="2016-10" db="EMBL/GenBank/DDBJ databases">
        <authorList>
            <person name="de Groot N.N."/>
        </authorList>
    </citation>
    <scope>NUCLEOTIDE SEQUENCE [LARGE SCALE GENOMIC DNA]</scope>
    <source>
        <strain evidence="1 2">CGMCC 4.5739</strain>
    </source>
</reference>
<dbReference type="InterPro" id="IPR051806">
    <property type="entry name" value="HAD-like_SPP"/>
</dbReference>
<sequence>MSAPPELSAHAVLLDMDGTLVDSHAVVERVWRRWAAAHGLDGDHVMSVAHGRQGHATMAELLPERPAEVNLAENARMLADERADVDGVVAIPGAAALLAALDGFPHALVTSADAPLAEVRMAAAGLPMPRLRITAESVSASKPDPEGFLKAAAELGVAPGRCVVFEDSAAGIGAARAAGMRVVGVGRVAAAFGPDLAVPDLSGLRVSPADGGIARRISRSPATAG</sequence>
<name>A0A1I1LDG4_9ACTN</name>
<dbReference type="InterPro" id="IPR023214">
    <property type="entry name" value="HAD_sf"/>
</dbReference>